<dbReference type="Gene3D" id="3.30.559.10">
    <property type="entry name" value="Chloramphenicol acetyltransferase-like domain"/>
    <property type="match status" value="2"/>
</dbReference>
<name>A0ABM3I4U8_ZIZJJ</name>
<dbReference type="PANTHER" id="PTHR31147:SF66">
    <property type="entry name" value="OS05G0315700 PROTEIN"/>
    <property type="match status" value="1"/>
</dbReference>
<dbReference type="Proteomes" id="UP001652623">
    <property type="component" value="Chromosome 6"/>
</dbReference>
<evidence type="ECO:0000313" key="3">
    <source>
        <dbReference type="Proteomes" id="UP001652623"/>
    </source>
</evidence>
<dbReference type="InterPro" id="IPR023213">
    <property type="entry name" value="CAT-like_dom_sf"/>
</dbReference>
<protein>
    <submittedName>
        <fullName evidence="4">Methanol O-anthraniloyltransferase-like</fullName>
    </submittedName>
</protein>
<comment type="similarity">
    <text evidence="1">Belongs to the plant acyltransferase family.</text>
</comment>
<evidence type="ECO:0000256" key="2">
    <source>
        <dbReference type="ARBA" id="ARBA00022679"/>
    </source>
</evidence>
<dbReference type="Pfam" id="PF02458">
    <property type="entry name" value="Transferase"/>
    <property type="match status" value="1"/>
</dbReference>
<dbReference type="GeneID" id="125419207"/>
<accession>A0ABM3I4U8</accession>
<reference evidence="4" key="1">
    <citation type="submission" date="2025-08" db="UniProtKB">
        <authorList>
            <consortium name="RefSeq"/>
        </authorList>
    </citation>
    <scope>IDENTIFICATION</scope>
    <source>
        <tissue evidence="4">Seedling</tissue>
    </source>
</reference>
<keyword evidence="3" id="KW-1185">Reference proteome</keyword>
<dbReference type="RefSeq" id="XP_048320646.2">
    <property type="nucleotide sequence ID" value="XM_048464689.2"/>
</dbReference>
<dbReference type="InterPro" id="IPR050898">
    <property type="entry name" value="Plant_acyltransferase"/>
</dbReference>
<evidence type="ECO:0000256" key="1">
    <source>
        <dbReference type="ARBA" id="ARBA00009861"/>
    </source>
</evidence>
<dbReference type="PANTHER" id="PTHR31147">
    <property type="entry name" value="ACYL TRANSFERASE 4"/>
    <property type="match status" value="1"/>
</dbReference>
<organism evidence="3 4">
    <name type="scientific">Ziziphus jujuba</name>
    <name type="common">Chinese jujube</name>
    <name type="synonym">Ziziphus sativa</name>
    <dbReference type="NCBI Taxonomy" id="326968"/>
    <lineage>
        <taxon>Eukaryota</taxon>
        <taxon>Viridiplantae</taxon>
        <taxon>Streptophyta</taxon>
        <taxon>Embryophyta</taxon>
        <taxon>Tracheophyta</taxon>
        <taxon>Spermatophyta</taxon>
        <taxon>Magnoliopsida</taxon>
        <taxon>eudicotyledons</taxon>
        <taxon>Gunneridae</taxon>
        <taxon>Pentapetalae</taxon>
        <taxon>rosids</taxon>
        <taxon>fabids</taxon>
        <taxon>Rosales</taxon>
        <taxon>Rhamnaceae</taxon>
        <taxon>Paliureae</taxon>
        <taxon>Ziziphus</taxon>
    </lineage>
</organism>
<evidence type="ECO:0000313" key="4">
    <source>
        <dbReference type="RefSeq" id="XP_048320646.2"/>
    </source>
</evidence>
<keyword evidence="2" id="KW-0808">Transferase</keyword>
<gene>
    <name evidence="4" type="primary">LOC125419207</name>
</gene>
<sequence length="451" mass="50667">MENSSLFFSVRRCEPELIRPAKPTPCGLELLSEIDDQEGLRFHMSFILFYKNNINGSELGKDPVKVVREALSKALVYYYPFAGRVREGDNRKLMVDCQGQGVLFMEADADITLEEIGDSVYLLPCPYIEELLWNVPHSNGILASPLLLIQVTRFKCGGFSFAIRMNHTISDSLGLVQFLITIGEVANGATQPSQMPTWNRDIFNARKPPRISFTHNEYSQNIFSMEAKHHSKAMIHKAFFFSHRQLLSIRNSLPSNLQNTCTTFEILTAFLWKCRTISLGFDPLDKVGVSYMVNARGRKDIQVPNGYYGNAFAFPMVLSKVGLVCDRPLGYALELVKKIKTQMTLEYIKSVADLMVIKGRPCFNTQVGSFIVADTTRVPFGKVDFGWGKPVSAGITSPVPSISFFARSKNRGGEEGIVVPIWLPPLVMERFERELKKMLDTTIYGGIISSL</sequence>
<proteinExistence type="inferred from homology"/>